<evidence type="ECO:0000313" key="2">
    <source>
        <dbReference type="EMBL" id="MBT9317966.1"/>
    </source>
</evidence>
<comment type="caution">
    <text evidence="2">The sequence shown here is derived from an EMBL/GenBank/DDBJ whole genome shotgun (WGS) entry which is preliminary data.</text>
</comment>
<evidence type="ECO:0000313" key="3">
    <source>
        <dbReference type="Proteomes" id="UP000717364"/>
    </source>
</evidence>
<feature type="compositionally biased region" description="Acidic residues" evidence="1">
    <location>
        <begin position="159"/>
        <end position="173"/>
    </location>
</feature>
<dbReference type="RefSeq" id="WP_215611028.1">
    <property type="nucleotide sequence ID" value="NZ_JADOES010000068.1"/>
</dbReference>
<feature type="region of interest" description="Disordered" evidence="1">
    <location>
        <begin position="1"/>
        <end position="26"/>
    </location>
</feature>
<reference evidence="2" key="2">
    <citation type="journal article" date="2021" name="Mar. Drugs">
        <title>Genome Reduction and Secondary Metabolism of the Marine Sponge-Associated Cyanobacterium Leptothoe.</title>
        <authorList>
            <person name="Konstantinou D."/>
            <person name="Popin R.V."/>
            <person name="Fewer D.P."/>
            <person name="Sivonen K."/>
            <person name="Gkelis S."/>
        </authorList>
    </citation>
    <scope>NUCLEOTIDE SEQUENCE</scope>
    <source>
        <strain evidence="2">TAU-MAC 1115</strain>
    </source>
</reference>
<dbReference type="AlphaFoldDB" id="A0A947GSI2"/>
<reference evidence="2" key="1">
    <citation type="submission" date="2020-11" db="EMBL/GenBank/DDBJ databases">
        <authorList>
            <person name="Konstantinou D."/>
            <person name="Gkelis S."/>
            <person name="Popin R."/>
            <person name="Fewer D."/>
            <person name="Sivonen K."/>
        </authorList>
    </citation>
    <scope>NUCLEOTIDE SEQUENCE</scope>
    <source>
        <strain evidence="2">TAU-MAC 1115</strain>
    </source>
</reference>
<name>A0A947GSI2_9CYAN</name>
<proteinExistence type="predicted"/>
<evidence type="ECO:0000256" key="1">
    <source>
        <dbReference type="SAM" id="MobiDB-lite"/>
    </source>
</evidence>
<protein>
    <submittedName>
        <fullName evidence="2">Uncharacterized protein</fullName>
    </submittedName>
</protein>
<gene>
    <name evidence="2" type="ORF">IXB50_21345</name>
</gene>
<accession>A0A947GSI2</accession>
<keyword evidence="3" id="KW-1185">Reference proteome</keyword>
<dbReference type="EMBL" id="JADOES010000068">
    <property type="protein sequence ID" value="MBT9317966.1"/>
    <property type="molecule type" value="Genomic_DNA"/>
</dbReference>
<dbReference type="Proteomes" id="UP000717364">
    <property type="component" value="Unassembled WGS sequence"/>
</dbReference>
<feature type="region of interest" description="Disordered" evidence="1">
    <location>
        <begin position="140"/>
        <end position="173"/>
    </location>
</feature>
<sequence>MAKKKSSPKKETSPTRKRVSFSISSDPDTVEGRIVNHLRDNKMVNMRESVIRALKAYYLPWAYEDEVSKEDAQVLARNAIDELEFRIFQIRRHFLAGEAYGPKLSESLGGSAIATNNNHASNGHSANGNSPISHEAVLEKITPPRPNSIDANPASISDILEDEDIDPDVLDDF</sequence>
<organism evidence="2 3">
    <name type="scientific">Leptothoe spongobia TAU-MAC 1115</name>
    <dbReference type="NCBI Taxonomy" id="1967444"/>
    <lineage>
        <taxon>Bacteria</taxon>
        <taxon>Bacillati</taxon>
        <taxon>Cyanobacteriota</taxon>
        <taxon>Cyanophyceae</taxon>
        <taxon>Nodosilineales</taxon>
        <taxon>Cymatolegaceae</taxon>
        <taxon>Leptothoe</taxon>
        <taxon>Leptothoe spongobia</taxon>
    </lineage>
</organism>